<gene>
    <name evidence="2" type="primary">dtd</name>
    <name evidence="3" type="ORF">CBG49_07460</name>
</gene>
<keyword evidence="2" id="KW-0820">tRNA-binding</keyword>
<name>A0A1Z4BNN9_9FLAO</name>
<dbReference type="RefSeq" id="WP_088594000.1">
    <property type="nucleotide sequence ID" value="NZ_CP022022.1"/>
</dbReference>
<comment type="subcellular location">
    <subcellularLocation>
        <location evidence="2">Cytoplasm</location>
    </subcellularLocation>
</comment>
<dbReference type="PANTHER" id="PTHR10472:SF5">
    <property type="entry name" value="D-AMINOACYL-TRNA DEACYLASE 1"/>
    <property type="match status" value="1"/>
</dbReference>
<dbReference type="GO" id="GO:0051500">
    <property type="term" value="F:D-tyrosyl-tRNA(Tyr) deacylase activity"/>
    <property type="evidence" value="ECO:0007669"/>
    <property type="project" value="TreeGrafter"/>
</dbReference>
<sequence>MRVVIQKVTHASVDIEKQTVASINRGLLVLVGIEDSDSDEDIAWLSAKIVNLRVFEDENGVMNLSVKDVEGEVLIVSQFTLHAATKKGNRPSYIRAARPEVAIPIYEAFVKQVEILLGKRVPTGQFGAMMQVNLCNDGPVTILIDTKNKDF</sequence>
<keyword evidence="4" id="KW-1185">Reference proteome</keyword>
<dbReference type="AlphaFoldDB" id="A0A1Z4BNN9"/>
<dbReference type="EMBL" id="CP022022">
    <property type="protein sequence ID" value="ASF42919.1"/>
    <property type="molecule type" value="Genomic_DNA"/>
</dbReference>
<dbReference type="InterPro" id="IPR003732">
    <property type="entry name" value="Daa-tRNA_deacyls_DTD"/>
</dbReference>
<comment type="catalytic activity">
    <reaction evidence="2">
        <text>glycyl-tRNA(Ala) + H2O = tRNA(Ala) + glycine + H(+)</text>
        <dbReference type="Rhea" id="RHEA:53744"/>
        <dbReference type="Rhea" id="RHEA-COMP:9657"/>
        <dbReference type="Rhea" id="RHEA-COMP:13640"/>
        <dbReference type="ChEBI" id="CHEBI:15377"/>
        <dbReference type="ChEBI" id="CHEBI:15378"/>
        <dbReference type="ChEBI" id="CHEBI:57305"/>
        <dbReference type="ChEBI" id="CHEBI:78442"/>
        <dbReference type="ChEBI" id="CHEBI:78522"/>
    </reaction>
</comment>
<evidence type="ECO:0000313" key="3">
    <source>
        <dbReference type="EMBL" id="ASF42919.1"/>
    </source>
</evidence>
<comment type="domain">
    <text evidence="2">A Gly-cisPro motif from one monomer fits into the active site of the other monomer to allow specific chiral rejection of L-amino acids.</text>
</comment>
<dbReference type="InterPro" id="IPR023509">
    <property type="entry name" value="DTD-like_sf"/>
</dbReference>
<reference evidence="4" key="1">
    <citation type="submission" date="2017-06" db="EMBL/GenBank/DDBJ databases">
        <title>Complete genome sequence of Capnocytophaga sp. KCOM 1579 (=ChDC OS43) isolated from a human refractory periapical abscess lesion.</title>
        <authorList>
            <person name="Kook J.-K."/>
            <person name="Park S.-N."/>
            <person name="Lim Y.K."/>
            <person name="Roh H."/>
        </authorList>
    </citation>
    <scope>NUCLEOTIDE SEQUENCE [LARGE SCALE GENOMIC DNA]</scope>
    <source>
        <strain evidence="4">ChDC OS43</strain>
    </source>
</reference>
<dbReference type="PANTHER" id="PTHR10472">
    <property type="entry name" value="D-TYROSYL-TRNA TYR DEACYLASE"/>
    <property type="match status" value="1"/>
</dbReference>
<dbReference type="NCBIfam" id="TIGR00256">
    <property type="entry name" value="D-aminoacyl-tRNA deacylase"/>
    <property type="match status" value="1"/>
</dbReference>
<keyword evidence="2" id="KW-0378">Hydrolase</keyword>
<dbReference type="KEGG" id="capn:CBG49_07460"/>
<feature type="short sequence motif" description="Gly-cisPro motif, important for rejection of L-amino acids" evidence="2">
    <location>
        <begin position="138"/>
        <end position="139"/>
    </location>
</feature>
<comment type="subunit">
    <text evidence="2">Homodimer.</text>
</comment>
<dbReference type="SUPFAM" id="SSF69500">
    <property type="entry name" value="DTD-like"/>
    <property type="match status" value="1"/>
</dbReference>
<dbReference type="GO" id="GO:0005737">
    <property type="term" value="C:cytoplasm"/>
    <property type="evidence" value="ECO:0007669"/>
    <property type="project" value="UniProtKB-SubCell"/>
</dbReference>
<dbReference type="EC" id="3.1.1.-" evidence="2"/>
<keyword evidence="2" id="KW-0694">RNA-binding</keyword>
<organism evidence="3 4">
    <name type="scientific">Capnocytophaga endodontalis</name>
    <dbReference type="NCBI Taxonomy" id="2708117"/>
    <lineage>
        <taxon>Bacteria</taxon>
        <taxon>Pseudomonadati</taxon>
        <taxon>Bacteroidota</taxon>
        <taxon>Flavobacteriia</taxon>
        <taxon>Flavobacteriales</taxon>
        <taxon>Flavobacteriaceae</taxon>
        <taxon>Capnocytophaga</taxon>
    </lineage>
</organism>
<keyword evidence="2" id="KW-0963">Cytoplasm</keyword>
<dbReference type="GO" id="GO:0000049">
    <property type="term" value="F:tRNA binding"/>
    <property type="evidence" value="ECO:0007669"/>
    <property type="project" value="UniProtKB-UniRule"/>
</dbReference>
<dbReference type="Proteomes" id="UP000197007">
    <property type="component" value="Chromosome"/>
</dbReference>
<dbReference type="Gene3D" id="3.50.80.10">
    <property type="entry name" value="D-tyrosyl-tRNA(Tyr) deacylase"/>
    <property type="match status" value="1"/>
</dbReference>
<comment type="catalytic activity">
    <reaction evidence="2">
        <text>a D-aminoacyl-tRNA + H2O = a tRNA + a D-alpha-amino acid + H(+)</text>
        <dbReference type="Rhea" id="RHEA:13953"/>
        <dbReference type="Rhea" id="RHEA-COMP:10123"/>
        <dbReference type="Rhea" id="RHEA-COMP:10124"/>
        <dbReference type="ChEBI" id="CHEBI:15377"/>
        <dbReference type="ChEBI" id="CHEBI:15378"/>
        <dbReference type="ChEBI" id="CHEBI:59871"/>
        <dbReference type="ChEBI" id="CHEBI:78442"/>
        <dbReference type="ChEBI" id="CHEBI:79333"/>
        <dbReference type="EC" id="3.1.1.96"/>
    </reaction>
</comment>
<dbReference type="GO" id="GO:0043908">
    <property type="term" value="F:Ser(Gly)-tRNA(Ala) hydrolase activity"/>
    <property type="evidence" value="ECO:0007669"/>
    <property type="project" value="UniProtKB-UniRule"/>
</dbReference>
<dbReference type="CDD" id="cd00563">
    <property type="entry name" value="Dtyr_deacylase"/>
    <property type="match status" value="1"/>
</dbReference>
<evidence type="ECO:0000256" key="1">
    <source>
        <dbReference type="ARBA" id="ARBA00009673"/>
    </source>
</evidence>
<accession>A0A1Z4BNN9</accession>
<comment type="similarity">
    <text evidence="1 2">Belongs to the DTD family.</text>
</comment>
<evidence type="ECO:0000256" key="2">
    <source>
        <dbReference type="HAMAP-Rule" id="MF_00518"/>
    </source>
</evidence>
<proteinExistence type="inferred from homology"/>
<dbReference type="GO" id="GO:0019478">
    <property type="term" value="P:D-amino acid catabolic process"/>
    <property type="evidence" value="ECO:0007669"/>
    <property type="project" value="UniProtKB-UniRule"/>
</dbReference>
<dbReference type="GO" id="GO:0106026">
    <property type="term" value="F:Gly-tRNA(Ala) deacylase activity"/>
    <property type="evidence" value="ECO:0007669"/>
    <property type="project" value="UniProtKB-UniRule"/>
</dbReference>
<comment type="function">
    <text evidence="2">An aminoacyl-tRNA editing enzyme that deacylates mischarged D-aminoacyl-tRNAs. Also deacylates mischarged glycyl-tRNA(Ala), protecting cells against glycine mischarging by AlaRS. Acts via tRNA-based rather than protein-based catalysis; rejects L-amino acids rather than detecting D-amino acids in the active site. By recycling D-aminoacyl-tRNA to D-amino acids and free tRNA molecules, this enzyme counteracts the toxicity associated with the formation of D-aminoacyl-tRNA entities in vivo and helps enforce protein L-homochirality.</text>
</comment>
<dbReference type="FunFam" id="3.50.80.10:FF:000001">
    <property type="entry name" value="D-aminoacyl-tRNA deacylase"/>
    <property type="match status" value="1"/>
</dbReference>
<evidence type="ECO:0000313" key="4">
    <source>
        <dbReference type="Proteomes" id="UP000197007"/>
    </source>
</evidence>
<dbReference type="Pfam" id="PF02580">
    <property type="entry name" value="Tyr_Deacylase"/>
    <property type="match status" value="1"/>
</dbReference>
<dbReference type="HAMAP" id="MF_00518">
    <property type="entry name" value="Deacylase_Dtd"/>
    <property type="match status" value="1"/>
</dbReference>
<protein>
    <recommendedName>
        <fullName evidence="2">D-aminoacyl-tRNA deacylase</fullName>
        <shortName evidence="2">DTD</shortName>
        <ecNumber evidence="2">3.1.1.96</ecNumber>
    </recommendedName>
    <alternativeName>
        <fullName evidence="2">Gly-tRNA(Ala) deacylase</fullName>
        <ecNumber evidence="2">3.1.1.-</ecNumber>
    </alternativeName>
</protein>
<dbReference type="EC" id="3.1.1.96" evidence="2"/>